<evidence type="ECO:0000259" key="1">
    <source>
        <dbReference type="Pfam" id="PF07812"/>
    </source>
</evidence>
<dbReference type="AlphaFoldDB" id="A0AB39NZ26"/>
<dbReference type="RefSeq" id="WP_369228971.1">
    <property type="nucleotide sequence ID" value="NZ_CP163435.1"/>
</dbReference>
<accession>A0AB39NZ26</accession>
<name>A0AB39NZ26_9ACTN</name>
<dbReference type="InterPro" id="IPR012924">
    <property type="entry name" value="TfuA_core"/>
</dbReference>
<dbReference type="Pfam" id="PF07812">
    <property type="entry name" value="TfuA"/>
    <property type="match status" value="1"/>
</dbReference>
<reference evidence="2" key="1">
    <citation type="submission" date="2024-07" db="EMBL/GenBank/DDBJ databases">
        <authorList>
            <person name="Yu S.T."/>
        </authorList>
    </citation>
    <scope>NUCLEOTIDE SEQUENCE</scope>
    <source>
        <strain evidence="2">R21</strain>
    </source>
</reference>
<proteinExistence type="predicted"/>
<protein>
    <submittedName>
        <fullName evidence="2">TfuA-like protein</fullName>
    </submittedName>
</protein>
<dbReference type="EMBL" id="CP163435">
    <property type="protein sequence ID" value="XDQ23339.1"/>
    <property type="molecule type" value="Genomic_DNA"/>
</dbReference>
<gene>
    <name evidence="2" type="ORF">AB5J56_00740</name>
</gene>
<sequence length="455" mass="49133">MSVHVFAGPTVTAARIQQLLPAAAIHPPIQHGDLFRLPLHPGDTVLILDGLWHHSAPVRHKEILAALDENITVVGASSMGALRAAELHPYGMIGIGQIYRDYRSGILDADDEVALAQGPDGQALSEPLVNLRAQLHRAADAGQITRAHAQALTALARALPYPRRSWKALGHAAAAAGAGLPEAHARADTHRREHPWDQKLQDAQDALAALSDSTALPETAVQTPEGGGSWRTELWRTSFVRHWSAAYRGCGPGCLPFLALLQHQQLYDPAFADRWRTRILAHLGQPVEDLALRIGLDPANLDPGQLAHWLTPAEQHLLDRHEILIRILVRSARLDGAWTAWPSSRKEAGPLLDHDSGTEAAVADALTVNAAVEAADIRHTVDHLDPARIAAHLLNTWQLPADAKRVTRDAAARDRAFRDFAAAVDTARNFYLAAVTSSRAPAAERSTGASASARI</sequence>
<evidence type="ECO:0000313" key="2">
    <source>
        <dbReference type="EMBL" id="XDQ23339.1"/>
    </source>
</evidence>
<organism evidence="2">
    <name type="scientific">Streptomyces sp. R21</name>
    <dbReference type="NCBI Taxonomy" id="3238627"/>
    <lineage>
        <taxon>Bacteria</taxon>
        <taxon>Bacillati</taxon>
        <taxon>Actinomycetota</taxon>
        <taxon>Actinomycetes</taxon>
        <taxon>Kitasatosporales</taxon>
        <taxon>Streptomycetaceae</taxon>
        <taxon>Streptomyces</taxon>
    </lineage>
</organism>
<feature type="domain" description="TfuA-like core" evidence="1">
    <location>
        <begin position="49"/>
        <end position="165"/>
    </location>
</feature>